<dbReference type="Gene3D" id="2.60.40.1090">
    <property type="entry name" value="Fimbrial-type adhesion domain"/>
    <property type="match status" value="1"/>
</dbReference>
<dbReference type="Proteomes" id="UP000037939">
    <property type="component" value="Unassembled WGS sequence"/>
</dbReference>
<feature type="domain" description="Fimbrial-type adhesion" evidence="2">
    <location>
        <begin position="218"/>
        <end position="368"/>
    </location>
</feature>
<dbReference type="InterPro" id="IPR050263">
    <property type="entry name" value="Bact_Fimbrial_Adh_Pro"/>
</dbReference>
<comment type="caution">
    <text evidence="3">The sequence shown here is derived from an EMBL/GenBank/DDBJ whole genome shotgun (WGS) entry which is preliminary data.</text>
</comment>
<name>A0A0N0GQ58_9NEIS</name>
<dbReference type="Gene3D" id="2.60.40.3310">
    <property type="match status" value="1"/>
</dbReference>
<protein>
    <submittedName>
        <fullName evidence="3">F17b-G fimbrial adhesin</fullName>
    </submittedName>
</protein>
<dbReference type="EMBL" id="LAQT01000003">
    <property type="protein sequence ID" value="KPC54123.1"/>
    <property type="molecule type" value="Genomic_DNA"/>
</dbReference>
<organism evidence="3 4">
    <name type="scientific">Amantichitinum ursilacus</name>
    <dbReference type="NCBI Taxonomy" id="857265"/>
    <lineage>
        <taxon>Bacteria</taxon>
        <taxon>Pseudomonadati</taxon>
        <taxon>Pseudomonadota</taxon>
        <taxon>Betaproteobacteria</taxon>
        <taxon>Neisseriales</taxon>
        <taxon>Chitinibacteraceae</taxon>
        <taxon>Amantichitinum</taxon>
    </lineage>
</organism>
<dbReference type="PANTHER" id="PTHR33420:SF3">
    <property type="entry name" value="FIMBRIAL SUBUNIT ELFA"/>
    <property type="match status" value="1"/>
</dbReference>
<dbReference type="InterPro" id="IPR000259">
    <property type="entry name" value="Adhesion_dom_fimbrial"/>
</dbReference>
<dbReference type="AlphaFoldDB" id="A0A0N0GQ58"/>
<dbReference type="InterPro" id="IPR008966">
    <property type="entry name" value="Adhesion_dom_sf"/>
</dbReference>
<keyword evidence="4" id="KW-1185">Reference proteome</keyword>
<dbReference type="GO" id="GO:0043709">
    <property type="term" value="P:cell adhesion involved in single-species biofilm formation"/>
    <property type="evidence" value="ECO:0007669"/>
    <property type="project" value="TreeGrafter"/>
</dbReference>
<keyword evidence="1" id="KW-0732">Signal</keyword>
<dbReference type="PANTHER" id="PTHR33420">
    <property type="entry name" value="FIMBRIAL SUBUNIT ELFA-RELATED"/>
    <property type="match status" value="1"/>
</dbReference>
<dbReference type="SUPFAM" id="SSF49401">
    <property type="entry name" value="Bacterial adhesins"/>
    <property type="match status" value="1"/>
</dbReference>
<evidence type="ECO:0000313" key="3">
    <source>
        <dbReference type="EMBL" id="KPC54123.1"/>
    </source>
</evidence>
<dbReference type="InterPro" id="IPR036937">
    <property type="entry name" value="Adhesion_dom_fimbrial_sf"/>
</dbReference>
<sequence>MRNLVVLLPQCTLQVCKKYAPLPLAGCAWLFPVGVVEAGECWNRPANDRNAVISERVAHYGAGTTVKLNTNVPIGAEMGQAKLEFSPSANVGITCRGNGYLNSEMNPAYAFLGGSPQLYATGLPGVAMSLSLDWLDTAGRFAAPQGYIASRGKGDLAYVKHSDVEITATFIKTDSGPVRAGQLSGTLFYLYATDKEGNGKFDLASYNLQSPLVLKADAPPSCAVDAESKTTALTLQDVKATAFRGQGSTANATPFTLRFTCSGAENGAALRAQIGFTDANSPGNGGNALTLSPKSTAQGVGVQIKDLNGTAYSFGPETLTWDAAGHKTLGDWGDGKRTLSLMAHYVQTGAAIKAGSVNAMATFVMTYQ</sequence>
<proteinExistence type="predicted"/>
<evidence type="ECO:0000313" key="4">
    <source>
        <dbReference type="Proteomes" id="UP000037939"/>
    </source>
</evidence>
<dbReference type="STRING" id="857265.WG78_05720"/>
<dbReference type="Pfam" id="PF00419">
    <property type="entry name" value="Fimbrial"/>
    <property type="match status" value="1"/>
</dbReference>
<dbReference type="GO" id="GO:0009289">
    <property type="term" value="C:pilus"/>
    <property type="evidence" value="ECO:0007669"/>
    <property type="project" value="InterPro"/>
</dbReference>
<evidence type="ECO:0000259" key="2">
    <source>
        <dbReference type="Pfam" id="PF00419"/>
    </source>
</evidence>
<dbReference type="RefSeq" id="WP_053936827.1">
    <property type="nucleotide sequence ID" value="NZ_LAQT01000003.1"/>
</dbReference>
<reference evidence="3 4" key="1">
    <citation type="submission" date="2015-07" db="EMBL/GenBank/DDBJ databases">
        <title>Draft genome sequence of the Amantichitinum ursilacus IGB-41, a new chitin-degrading bacterium.</title>
        <authorList>
            <person name="Kirstahler P."/>
            <person name="Guenther M."/>
            <person name="Grumaz C."/>
            <person name="Rupp S."/>
            <person name="Zibek S."/>
            <person name="Sohn K."/>
        </authorList>
    </citation>
    <scope>NUCLEOTIDE SEQUENCE [LARGE SCALE GENOMIC DNA]</scope>
    <source>
        <strain evidence="3 4">IGB-41</strain>
    </source>
</reference>
<gene>
    <name evidence="3" type="ORF">WG78_05720</name>
</gene>
<dbReference type="OrthoDB" id="8678921at2"/>
<accession>A0A0N0GQ58</accession>
<evidence type="ECO:0000256" key="1">
    <source>
        <dbReference type="ARBA" id="ARBA00022729"/>
    </source>
</evidence>